<evidence type="ECO:0000313" key="3">
    <source>
        <dbReference type="Proteomes" id="UP000191249"/>
    </source>
</evidence>
<organism evidence="2 3">
    <name type="scientific">Neisseria lactamica</name>
    <dbReference type="NCBI Taxonomy" id="486"/>
    <lineage>
        <taxon>Bacteria</taxon>
        <taxon>Pseudomonadati</taxon>
        <taxon>Pseudomonadota</taxon>
        <taxon>Betaproteobacteria</taxon>
        <taxon>Neisseriales</taxon>
        <taxon>Neisseriaceae</taxon>
        <taxon>Neisseria</taxon>
    </lineage>
</organism>
<gene>
    <name evidence="2" type="ORF">B2G52_00390</name>
</gene>
<name>A0AAU8VBL2_NEILA</name>
<dbReference type="RefSeq" id="WP_003713941.1">
    <property type="nucleotide sequence ID" value="NZ_CP019894.1"/>
</dbReference>
<dbReference type="EMBL" id="CP019894">
    <property type="protein sequence ID" value="ARB03572.1"/>
    <property type="molecule type" value="Genomic_DNA"/>
</dbReference>
<dbReference type="GeneID" id="61224898"/>
<proteinExistence type="predicted"/>
<feature type="region of interest" description="Disordered" evidence="1">
    <location>
        <begin position="1"/>
        <end position="32"/>
    </location>
</feature>
<protein>
    <submittedName>
        <fullName evidence="2">Uncharacterized protein</fullName>
    </submittedName>
</protein>
<evidence type="ECO:0000256" key="1">
    <source>
        <dbReference type="SAM" id="MobiDB-lite"/>
    </source>
</evidence>
<dbReference type="AlphaFoldDB" id="A0AAU8VBL2"/>
<accession>A0AAU8VBL2</accession>
<evidence type="ECO:0000313" key="2">
    <source>
        <dbReference type="EMBL" id="ARB03572.1"/>
    </source>
</evidence>
<sequence length="81" mass="9077">MAKYAERGGLTQSRHDFTTPMPSETGFASNFKPENIVSDGKIVNNADKPAHRIRIFPDRYRERCRLKAVSDGIVSICTPPL</sequence>
<reference evidence="2 3" key="1">
    <citation type="submission" date="2017-03" db="EMBL/GenBank/DDBJ databases">
        <title>N. lactamica Y92-1009 whole genome sequence.</title>
        <authorList>
            <person name="Pandey A.K."/>
            <person name="Read R.C."/>
        </authorList>
    </citation>
    <scope>NUCLEOTIDE SEQUENCE [LARGE SCALE GENOMIC DNA]</scope>
    <source>
        <strain evidence="2 3">Y92-1009</strain>
    </source>
</reference>
<dbReference type="Proteomes" id="UP000191249">
    <property type="component" value="Chromosome"/>
</dbReference>